<dbReference type="Proteomes" id="UP001497457">
    <property type="component" value="Chromosome 10rd"/>
</dbReference>
<evidence type="ECO:0000256" key="9">
    <source>
        <dbReference type="SAM" id="MobiDB-lite"/>
    </source>
</evidence>
<dbReference type="GO" id="GO:0015031">
    <property type="term" value="P:protein transport"/>
    <property type="evidence" value="ECO:0007669"/>
    <property type="project" value="UniProtKB-KW"/>
</dbReference>
<evidence type="ECO:0000256" key="5">
    <source>
        <dbReference type="ARBA" id="ARBA00023010"/>
    </source>
</evidence>
<keyword evidence="2" id="KW-0479">Metal-binding</keyword>
<dbReference type="GO" id="GO:0005743">
    <property type="term" value="C:mitochondrial inner membrane"/>
    <property type="evidence" value="ECO:0007669"/>
    <property type="project" value="UniProtKB-SubCell"/>
</dbReference>
<sequence>MAAAADADAAATAAGEEEEYQARLSAVVDGLQTRDAMRLYNWLSQRCFSDCVVTFYRRALGKREEECVRSCVRKYQLFSTTSAAHFAHLAGTASSFSSSAASDD</sequence>
<evidence type="ECO:0000313" key="12">
    <source>
        <dbReference type="Proteomes" id="UP001497457"/>
    </source>
</evidence>
<keyword evidence="12" id="KW-1185">Reference proteome</keyword>
<dbReference type="EMBL" id="OZ075120">
    <property type="protein sequence ID" value="CAL4896072.1"/>
    <property type="molecule type" value="Genomic_DNA"/>
</dbReference>
<comment type="domain">
    <text evidence="8">The twin CX3C motif contains 4 conserved Cys residues that form 2 disulfide bonds in the mitochondrial intermembrane space.</text>
</comment>
<accession>A0ABC8VSN9</accession>
<evidence type="ECO:0000313" key="11">
    <source>
        <dbReference type="EMBL" id="CAL4896072.1"/>
    </source>
</evidence>
<dbReference type="InterPro" id="IPR004217">
    <property type="entry name" value="Tim10-like"/>
</dbReference>
<evidence type="ECO:0000256" key="1">
    <source>
        <dbReference type="ARBA" id="ARBA00022448"/>
    </source>
</evidence>
<feature type="domain" description="Tim10-like" evidence="10">
    <location>
        <begin position="31"/>
        <end position="86"/>
    </location>
</feature>
<dbReference type="SUPFAM" id="SSF144122">
    <property type="entry name" value="Tim10-like"/>
    <property type="match status" value="1"/>
</dbReference>
<dbReference type="Gene3D" id="1.10.287.810">
    <property type="entry name" value="Mitochondrial import inner membrane translocase subunit tim13 like domains"/>
    <property type="match status" value="1"/>
</dbReference>
<name>A0ABC8VSN9_9POAL</name>
<keyword evidence="8" id="KW-0999">Mitochondrion inner membrane</keyword>
<evidence type="ECO:0000256" key="8">
    <source>
        <dbReference type="RuleBase" id="RU367043"/>
    </source>
</evidence>
<keyword evidence="3" id="KW-0862">Zinc</keyword>
<dbReference type="AlphaFoldDB" id="A0ABC8VSN9"/>
<dbReference type="GO" id="GO:0046872">
    <property type="term" value="F:metal ion binding"/>
    <property type="evidence" value="ECO:0007669"/>
    <property type="project" value="UniProtKB-KW"/>
</dbReference>
<evidence type="ECO:0000259" key="10">
    <source>
        <dbReference type="Pfam" id="PF02953"/>
    </source>
</evidence>
<dbReference type="Pfam" id="PF02953">
    <property type="entry name" value="zf-Tim10_DDP"/>
    <property type="match status" value="1"/>
</dbReference>
<comment type="similarity">
    <text evidence="8">Belongs to the small Tim family.</text>
</comment>
<dbReference type="PANTHER" id="PTHR13172">
    <property type="entry name" value="MITOCHONDRIAL IMPORT INNER MEMBRANE TRANSLOCASE SUBUNIT TIM9B"/>
    <property type="match status" value="1"/>
</dbReference>
<keyword evidence="4 8" id="KW-0653">Protein transport</keyword>
<comment type="subunit">
    <text evidence="8">Heterohexamer.</text>
</comment>
<gene>
    <name evidence="11" type="ORF">URODEC1_LOCUS6412</name>
</gene>
<keyword evidence="5 8" id="KW-0811">Translocation</keyword>
<reference evidence="11" key="1">
    <citation type="submission" date="2024-10" db="EMBL/GenBank/DDBJ databases">
        <authorList>
            <person name="Ryan C."/>
        </authorList>
    </citation>
    <scope>NUCLEOTIDE SEQUENCE [LARGE SCALE GENOMIC DNA]</scope>
</reference>
<evidence type="ECO:0000256" key="2">
    <source>
        <dbReference type="ARBA" id="ARBA00022723"/>
    </source>
</evidence>
<keyword evidence="6 8" id="KW-0496">Mitochondrion</keyword>
<evidence type="ECO:0000256" key="6">
    <source>
        <dbReference type="ARBA" id="ARBA00023128"/>
    </source>
</evidence>
<keyword evidence="7 8" id="KW-1015">Disulfide bond</keyword>
<protein>
    <recommendedName>
        <fullName evidence="8">Mitochondrial import inner membrane translocase subunit</fullName>
    </recommendedName>
</protein>
<comment type="function">
    <text evidence="8">Mitochondrial intermembrane chaperone that participates in the import and insertion of some multi-pass transmembrane proteins into the mitochondrial inner membrane. Also required for the transfer of beta-barrel precursors from the TOM complex to the sorting and assembly machinery (SAM complex) of the outer membrane. Acts as a chaperone-like protein that protects the hydrophobic precursors from aggregation and guide them through the mitochondrial intermembrane space.</text>
</comment>
<evidence type="ECO:0000256" key="4">
    <source>
        <dbReference type="ARBA" id="ARBA00022927"/>
    </source>
</evidence>
<keyword evidence="8" id="KW-0143">Chaperone</keyword>
<dbReference type="InterPro" id="IPR050673">
    <property type="entry name" value="Mito_inner_translocase_sub"/>
</dbReference>
<evidence type="ECO:0000256" key="7">
    <source>
        <dbReference type="ARBA" id="ARBA00023157"/>
    </source>
</evidence>
<dbReference type="InterPro" id="IPR035427">
    <property type="entry name" value="Tim10-like_dom_sf"/>
</dbReference>
<keyword evidence="1 8" id="KW-0813">Transport</keyword>
<organism evidence="11 12">
    <name type="scientific">Urochloa decumbens</name>
    <dbReference type="NCBI Taxonomy" id="240449"/>
    <lineage>
        <taxon>Eukaryota</taxon>
        <taxon>Viridiplantae</taxon>
        <taxon>Streptophyta</taxon>
        <taxon>Embryophyta</taxon>
        <taxon>Tracheophyta</taxon>
        <taxon>Spermatophyta</taxon>
        <taxon>Magnoliopsida</taxon>
        <taxon>Liliopsida</taxon>
        <taxon>Poales</taxon>
        <taxon>Poaceae</taxon>
        <taxon>PACMAD clade</taxon>
        <taxon>Panicoideae</taxon>
        <taxon>Panicodae</taxon>
        <taxon>Paniceae</taxon>
        <taxon>Melinidinae</taxon>
        <taxon>Urochloa</taxon>
    </lineage>
</organism>
<comment type="subcellular location">
    <subcellularLocation>
        <location evidence="8">Mitochondrion inner membrane</location>
        <topology evidence="8">Peripheral membrane protein</topology>
        <orientation evidence="8">Intermembrane side</orientation>
    </subcellularLocation>
</comment>
<keyword evidence="8" id="KW-0472">Membrane</keyword>
<feature type="compositionally biased region" description="Low complexity" evidence="9">
    <location>
        <begin position="1"/>
        <end position="14"/>
    </location>
</feature>
<evidence type="ECO:0000256" key="3">
    <source>
        <dbReference type="ARBA" id="ARBA00022833"/>
    </source>
</evidence>
<feature type="region of interest" description="Disordered" evidence="9">
    <location>
        <begin position="1"/>
        <end position="20"/>
    </location>
</feature>
<proteinExistence type="inferred from homology"/>